<feature type="transmembrane region" description="Helical" evidence="1">
    <location>
        <begin position="46"/>
        <end position="66"/>
    </location>
</feature>
<dbReference type="GeneID" id="128201104"/>
<keyword evidence="1" id="KW-0472">Membrane</keyword>
<gene>
    <name evidence="3" type="primary">LOC128201104</name>
</gene>
<protein>
    <submittedName>
        <fullName evidence="3">Uncharacterized protein LOC128201104</fullName>
    </submittedName>
</protein>
<evidence type="ECO:0000313" key="3">
    <source>
        <dbReference type="RefSeq" id="XP_052752782.1"/>
    </source>
</evidence>
<sequence>MCKKFICPCPFWTAEDVQLASHPVHRTPIDKLGFTFRCCWCIPLRLATIFVCLVTFMWAALELIGVKKLMSDIFEGDSAVYYTSMIYIFLTISLILASGILLIGIIVRQYKSQLVDKESRNITVKSCFAAFDGECGGTALNTLYSIRMINTHLSSFYITDTLAQYGDLGAYIPDDKNQCKK</sequence>
<keyword evidence="1" id="KW-0812">Transmembrane</keyword>
<proteinExistence type="predicted"/>
<accession>A0ABM3MN45</accession>
<name>A0ABM3MN45_GALME</name>
<reference evidence="3" key="1">
    <citation type="submission" date="2025-08" db="UniProtKB">
        <authorList>
            <consortium name="RefSeq"/>
        </authorList>
    </citation>
    <scope>IDENTIFICATION</scope>
    <source>
        <tissue evidence="3">Whole larvae</tissue>
    </source>
</reference>
<dbReference type="RefSeq" id="XP_052752782.1">
    <property type="nucleotide sequence ID" value="XM_052896822.1"/>
</dbReference>
<dbReference type="Proteomes" id="UP001652740">
    <property type="component" value="Unplaced"/>
</dbReference>
<evidence type="ECO:0000313" key="2">
    <source>
        <dbReference type="Proteomes" id="UP001652740"/>
    </source>
</evidence>
<feature type="transmembrane region" description="Helical" evidence="1">
    <location>
        <begin position="86"/>
        <end position="107"/>
    </location>
</feature>
<evidence type="ECO:0000256" key="1">
    <source>
        <dbReference type="SAM" id="Phobius"/>
    </source>
</evidence>
<organism evidence="2 3">
    <name type="scientific">Galleria mellonella</name>
    <name type="common">Greater wax moth</name>
    <dbReference type="NCBI Taxonomy" id="7137"/>
    <lineage>
        <taxon>Eukaryota</taxon>
        <taxon>Metazoa</taxon>
        <taxon>Ecdysozoa</taxon>
        <taxon>Arthropoda</taxon>
        <taxon>Hexapoda</taxon>
        <taxon>Insecta</taxon>
        <taxon>Pterygota</taxon>
        <taxon>Neoptera</taxon>
        <taxon>Endopterygota</taxon>
        <taxon>Lepidoptera</taxon>
        <taxon>Glossata</taxon>
        <taxon>Ditrysia</taxon>
        <taxon>Pyraloidea</taxon>
        <taxon>Pyralidae</taxon>
        <taxon>Galleriinae</taxon>
        <taxon>Galleria</taxon>
    </lineage>
</organism>
<keyword evidence="1" id="KW-1133">Transmembrane helix</keyword>
<keyword evidence="2" id="KW-1185">Reference proteome</keyword>